<proteinExistence type="predicted"/>
<sequence>MEELEEAVKDARAAGLKEASELVQANEVLRKHQHRVAVRRAEVAHQKARQRLALAWRSLTTPCAPHARGAACGEAVTQSASAAPLLRSSGRPQEAQRLEEAKDDLARSWSKLAEQSLKEAAYMCDLQQMRSAVKECGVLREIASAPGRSKRSGCRTRSWSRRCWRSLPRNQVRSWPCGRSSSSR</sequence>
<keyword evidence="2" id="KW-1185">Reference proteome</keyword>
<organism evidence="1 2">
    <name type="scientific">Effrenium voratum</name>
    <dbReference type="NCBI Taxonomy" id="2562239"/>
    <lineage>
        <taxon>Eukaryota</taxon>
        <taxon>Sar</taxon>
        <taxon>Alveolata</taxon>
        <taxon>Dinophyceae</taxon>
        <taxon>Suessiales</taxon>
        <taxon>Symbiodiniaceae</taxon>
        <taxon>Effrenium</taxon>
    </lineage>
</organism>
<reference evidence="1" key="1">
    <citation type="submission" date="2023-08" db="EMBL/GenBank/DDBJ databases">
        <authorList>
            <person name="Chen Y."/>
            <person name="Shah S."/>
            <person name="Dougan E. K."/>
            <person name="Thang M."/>
            <person name="Chan C."/>
        </authorList>
    </citation>
    <scope>NUCLEOTIDE SEQUENCE</scope>
</reference>
<evidence type="ECO:0000313" key="1">
    <source>
        <dbReference type="EMBL" id="CAJ1388675.1"/>
    </source>
</evidence>
<evidence type="ECO:0000313" key="2">
    <source>
        <dbReference type="Proteomes" id="UP001178507"/>
    </source>
</evidence>
<accession>A0AA36IL06</accession>
<dbReference type="Proteomes" id="UP001178507">
    <property type="component" value="Unassembled WGS sequence"/>
</dbReference>
<dbReference type="AlphaFoldDB" id="A0AA36IL06"/>
<comment type="caution">
    <text evidence="1">The sequence shown here is derived from an EMBL/GenBank/DDBJ whole genome shotgun (WGS) entry which is preliminary data.</text>
</comment>
<dbReference type="EMBL" id="CAUJNA010001735">
    <property type="protein sequence ID" value="CAJ1388675.1"/>
    <property type="molecule type" value="Genomic_DNA"/>
</dbReference>
<protein>
    <submittedName>
        <fullName evidence="1">Uncharacterized protein</fullName>
    </submittedName>
</protein>
<name>A0AA36IL06_9DINO</name>
<gene>
    <name evidence="1" type="ORF">EVOR1521_LOCUS14488</name>
</gene>